<organism evidence="2 3">
    <name type="scientific">Metamycoplasma faucium</name>
    <dbReference type="NCBI Taxonomy" id="56142"/>
    <lineage>
        <taxon>Bacteria</taxon>
        <taxon>Bacillati</taxon>
        <taxon>Mycoplasmatota</taxon>
        <taxon>Mycoplasmoidales</taxon>
        <taxon>Metamycoplasmataceae</taxon>
        <taxon>Metamycoplasma</taxon>
    </lineage>
</organism>
<keyword evidence="3" id="KW-1185">Reference proteome</keyword>
<name>A0ABZ2TM41_9BACT</name>
<evidence type="ECO:0000313" key="2">
    <source>
        <dbReference type="EMBL" id="WYM97522.1"/>
    </source>
</evidence>
<reference evidence="2" key="1">
    <citation type="submission" date="2021-11" db="EMBL/GenBank/DDBJ databases">
        <title>The first genome sequence of unculturable Mycoplasma faucium obtained by de novo assembly of metagenomic reads.</title>
        <authorList>
            <person name="Sabat A.J."/>
            <person name="Bathoorn E."/>
            <person name="Akkerboom V."/>
            <person name="Friedrich A.W."/>
        </authorList>
    </citation>
    <scope>NUCLEOTIDE SEQUENCE [LARGE SCALE GENOMIC DNA]</scope>
    <source>
        <strain evidence="2">UMCG-MFM1</strain>
    </source>
</reference>
<accession>A0ABZ2TM41</accession>
<dbReference type="EMBL" id="CP088155">
    <property type="protein sequence ID" value="WYM97522.1"/>
    <property type="molecule type" value="Genomic_DNA"/>
</dbReference>
<feature type="coiled-coil region" evidence="1">
    <location>
        <begin position="110"/>
        <end position="161"/>
    </location>
</feature>
<dbReference type="RefSeq" id="WP_405312021.1">
    <property type="nucleotide sequence ID" value="NZ_CP088155.1"/>
</dbReference>
<dbReference type="Proteomes" id="UP001622612">
    <property type="component" value="Chromosome"/>
</dbReference>
<evidence type="ECO:0000256" key="1">
    <source>
        <dbReference type="SAM" id="Coils"/>
    </source>
</evidence>
<gene>
    <name evidence="2" type="ORF">LQ356_01305</name>
</gene>
<proteinExistence type="predicted"/>
<protein>
    <submittedName>
        <fullName evidence="2">Uncharacterized protein</fullName>
    </submittedName>
</protein>
<keyword evidence="1" id="KW-0175">Coiled coil</keyword>
<evidence type="ECO:0000313" key="3">
    <source>
        <dbReference type="Proteomes" id="UP001622612"/>
    </source>
</evidence>
<sequence>MTPAIDIVSFTIKNPRNAKYQYRFRDWGTESWGYEIASIASDLEVKKEDVIINKITDNHLVFNFTSKKDKYICGNFNRNTYYIKCNDEIKIGINRKEYHNFVEKAIKGFNDFFEEKLIKENTKLVDLTNEEEVINYILSQCDETKITREKLIKNLQKAMNNEIMSLLNDFKLSDECWVFNLDTKYGSDSFKKYFTFRNDFPTNMKVDEEDRFLTDYELIQKYGREWWHENSFPFTNCLREDLNIEELKWVSQRMSFVPYQSWIFKLSKNNSIIPVFYQTNDWGQFSKKIKDAQNFRIPVDNLKN</sequence>